<evidence type="ECO:0000259" key="1">
    <source>
        <dbReference type="Pfam" id="PF12680"/>
    </source>
</evidence>
<dbReference type="AlphaFoldDB" id="W0F6T8"/>
<organism evidence="2 3">
    <name type="scientific">Niabella soli DSM 19437</name>
    <dbReference type="NCBI Taxonomy" id="929713"/>
    <lineage>
        <taxon>Bacteria</taxon>
        <taxon>Pseudomonadati</taxon>
        <taxon>Bacteroidota</taxon>
        <taxon>Chitinophagia</taxon>
        <taxon>Chitinophagales</taxon>
        <taxon>Chitinophagaceae</taxon>
        <taxon>Niabella</taxon>
    </lineage>
</organism>
<keyword evidence="3" id="KW-1185">Reference proteome</keyword>
<dbReference type="HOGENOM" id="CLU_120970_0_0_10"/>
<name>W0F6T8_9BACT</name>
<protein>
    <recommendedName>
        <fullName evidence="1">SnoaL-like domain-containing protein</fullName>
    </recommendedName>
</protein>
<dbReference type="Pfam" id="PF12680">
    <property type="entry name" value="SnoaL_2"/>
    <property type="match status" value="1"/>
</dbReference>
<dbReference type="KEGG" id="nso:NIASO_01575"/>
<dbReference type="Proteomes" id="UP000003586">
    <property type="component" value="Chromosome"/>
</dbReference>
<dbReference type="EMBL" id="CP007035">
    <property type="protein sequence ID" value="AHF17091.1"/>
    <property type="molecule type" value="Genomic_DNA"/>
</dbReference>
<dbReference type="SUPFAM" id="SSF54427">
    <property type="entry name" value="NTF2-like"/>
    <property type="match status" value="1"/>
</dbReference>
<dbReference type="OrthoDB" id="391735at2"/>
<accession>W0F6T8</accession>
<dbReference type="Gene3D" id="3.10.450.50">
    <property type="match status" value="1"/>
</dbReference>
<dbReference type="STRING" id="929713.NIASO_01575"/>
<feature type="domain" description="SnoaL-like" evidence="1">
    <location>
        <begin position="8"/>
        <end position="108"/>
    </location>
</feature>
<evidence type="ECO:0000313" key="3">
    <source>
        <dbReference type="Proteomes" id="UP000003586"/>
    </source>
</evidence>
<sequence length="173" mass="20666">MNNIEVITAFFSAFKKLDYERMNEYYTDDILFSDPLSGLLQGQQVRDRLKMICRAVKDFHLTIIKTEVIDQEYVTCQWRADYYSIRLRKQITFPIKTFMKIVDGQITEQSEGYNLTQWIGKAYGVKGRLFGWTNFMKRKVQKEYQRELERFAGSKGLFPPDKRRRHISDSFDQ</sequence>
<gene>
    <name evidence="2" type="ORF">NIASO_01575</name>
</gene>
<evidence type="ECO:0000313" key="2">
    <source>
        <dbReference type="EMBL" id="AHF17091.1"/>
    </source>
</evidence>
<dbReference type="InterPro" id="IPR032710">
    <property type="entry name" value="NTF2-like_dom_sf"/>
</dbReference>
<dbReference type="eggNOG" id="COG3631">
    <property type="taxonomic scope" value="Bacteria"/>
</dbReference>
<dbReference type="InterPro" id="IPR037401">
    <property type="entry name" value="SnoaL-like"/>
</dbReference>
<reference evidence="2 3" key="1">
    <citation type="submission" date="2013-12" db="EMBL/GenBank/DDBJ databases">
        <authorList>
            <consortium name="DOE Joint Genome Institute"/>
            <person name="Eisen J."/>
            <person name="Huntemann M."/>
            <person name="Han J."/>
            <person name="Chen A."/>
            <person name="Kyrpides N."/>
            <person name="Mavromatis K."/>
            <person name="Markowitz V."/>
            <person name="Palaniappan K."/>
            <person name="Ivanova N."/>
            <person name="Schaumberg A."/>
            <person name="Pati A."/>
            <person name="Liolios K."/>
            <person name="Nordberg H.P."/>
            <person name="Cantor M.N."/>
            <person name="Hua S.X."/>
            <person name="Woyke T."/>
        </authorList>
    </citation>
    <scope>NUCLEOTIDE SEQUENCE [LARGE SCALE GENOMIC DNA]</scope>
    <source>
        <strain evidence="3">DSM 19437</strain>
    </source>
</reference>
<dbReference type="RefSeq" id="WP_008582022.1">
    <property type="nucleotide sequence ID" value="NZ_CP007035.1"/>
</dbReference>
<proteinExistence type="predicted"/>